<name>A0A0N7G7J7_9VIRU</name>
<organism evidence="2 3">
    <name type="scientific">Chrysochromulina ericina virus CeV-01B</name>
    <dbReference type="NCBI Taxonomy" id="3070830"/>
    <lineage>
        <taxon>Viruses</taxon>
        <taxon>Varidnaviria</taxon>
        <taxon>Bamfordvirae</taxon>
        <taxon>Nucleocytoviricota</taxon>
        <taxon>Megaviricetes</taxon>
        <taxon>Imitervirales</taxon>
        <taxon>Mesomimiviridae</taxon>
        <taxon>Tethysvirus</taxon>
        <taxon>Tethysvirus raunefjordenense</taxon>
    </lineage>
</organism>
<dbReference type="EMBL" id="KT820662">
    <property type="protein sequence ID" value="ALH22977.1"/>
    <property type="molecule type" value="Genomic_DNA"/>
</dbReference>
<sequence length="126" mass="15241">MTFINMFTILLNYFSIFLKLYYIMRDSQNYTKKTKRVKKKKYRNLVYTQKAGKSILGRCYIIDLPNNNVKVIIGRRRYYTKHFDINPIAKNLLRDIANDPFKKNNCIAIARQLDIEFKQLKQEYKK</sequence>
<keyword evidence="3" id="KW-1185">Reference proteome</keyword>
<accession>A0A0N7G7J7</accession>
<keyword evidence="1" id="KW-0812">Transmembrane</keyword>
<reference evidence="2 3" key="1">
    <citation type="journal article" date="2015" name="Genome Announc.">
        <title>The 474-Kilobase-Pair Complete Genome Sequence of CeV-01B, a Virus Infecting Haptolina (Chrysochromulina) ericina (Prymnesiophyceae).</title>
        <authorList>
            <person name="Gallot-Lavallee L."/>
            <person name="Pagarete A."/>
            <person name="Legendre M."/>
            <person name="Santini S."/>
            <person name="Sandaa R.A."/>
            <person name="Himmelbauer H."/>
            <person name="Ogata H."/>
            <person name="Bratbak G."/>
            <person name="Claverie J.M."/>
        </authorList>
    </citation>
    <scope>NUCLEOTIDE SEQUENCE [LARGE SCALE GENOMIC DNA]</scope>
    <source>
        <strain evidence="2">CeV-01B</strain>
    </source>
</reference>
<evidence type="ECO:0000256" key="1">
    <source>
        <dbReference type="SAM" id="Phobius"/>
    </source>
</evidence>
<keyword evidence="1" id="KW-1133">Transmembrane helix</keyword>
<feature type="transmembrane region" description="Helical" evidence="1">
    <location>
        <begin position="6"/>
        <end position="24"/>
    </location>
</feature>
<evidence type="ECO:0000313" key="3">
    <source>
        <dbReference type="Proteomes" id="UP000203826"/>
    </source>
</evidence>
<keyword evidence="1" id="KW-0472">Membrane</keyword>
<protein>
    <submittedName>
        <fullName evidence="2">Uncharacterized protein</fullName>
    </submittedName>
</protein>
<dbReference type="Proteomes" id="UP000203826">
    <property type="component" value="Segment"/>
</dbReference>
<gene>
    <name evidence="2" type="ORF">ceV_071</name>
</gene>
<dbReference type="KEGG" id="vg:26048938"/>
<evidence type="ECO:0000313" key="2">
    <source>
        <dbReference type="EMBL" id="ALH22977.1"/>
    </source>
</evidence>
<proteinExistence type="predicted"/>